<dbReference type="PANTHER" id="PTHR32089:SF112">
    <property type="entry name" value="LYSOZYME-LIKE PROTEIN-RELATED"/>
    <property type="match status" value="1"/>
</dbReference>
<comment type="similarity">
    <text evidence="2">Belongs to the methyl-accepting chemotaxis (MCP) protein family.</text>
</comment>
<evidence type="ECO:0000256" key="1">
    <source>
        <dbReference type="ARBA" id="ARBA00023224"/>
    </source>
</evidence>
<dbReference type="SUPFAM" id="SSF58104">
    <property type="entry name" value="Methyl-accepting chemotaxis protein (MCP) signaling domain"/>
    <property type="match status" value="1"/>
</dbReference>
<dbReference type="Pfam" id="PF00672">
    <property type="entry name" value="HAMP"/>
    <property type="match status" value="1"/>
</dbReference>
<dbReference type="InterPro" id="IPR010910">
    <property type="entry name" value="Nitrate/nitrite_sensing_bac"/>
</dbReference>
<evidence type="ECO:0000259" key="7">
    <source>
        <dbReference type="PROSITE" id="PS50906"/>
    </source>
</evidence>
<dbReference type="PRINTS" id="PR00260">
    <property type="entry name" value="CHEMTRNSDUCR"/>
</dbReference>
<feature type="transmembrane region" description="Helical" evidence="4">
    <location>
        <begin position="20"/>
        <end position="41"/>
    </location>
</feature>
<feature type="domain" description="NIT" evidence="7">
    <location>
        <begin position="61"/>
        <end position="310"/>
    </location>
</feature>
<organism evidence="8 9">
    <name type="scientific">Azospirillum thiophilum</name>
    <dbReference type="NCBI Taxonomy" id="528244"/>
    <lineage>
        <taxon>Bacteria</taxon>
        <taxon>Pseudomonadati</taxon>
        <taxon>Pseudomonadota</taxon>
        <taxon>Alphaproteobacteria</taxon>
        <taxon>Rhodospirillales</taxon>
        <taxon>Azospirillaceae</taxon>
        <taxon>Azospirillum</taxon>
    </lineage>
</organism>
<dbReference type="Pfam" id="PF08376">
    <property type="entry name" value="NIT"/>
    <property type="match status" value="1"/>
</dbReference>
<dbReference type="Pfam" id="PF00015">
    <property type="entry name" value="MCPsignal"/>
    <property type="match status" value="1"/>
</dbReference>
<accession>A0AAC8ZU33</accession>
<dbReference type="PROSITE" id="PS50885">
    <property type="entry name" value="HAMP"/>
    <property type="match status" value="1"/>
</dbReference>
<dbReference type="KEGG" id="ati:AL072_09985"/>
<dbReference type="PROSITE" id="PS50906">
    <property type="entry name" value="NIT"/>
    <property type="match status" value="1"/>
</dbReference>
<protein>
    <submittedName>
        <fullName evidence="8">Chemotaxis protein</fullName>
    </submittedName>
</protein>
<sequence>MSLLLPAVDRLLGNLPFARKLALALSLPAAGALLLSGLTVWEQYGESRRAADLETVTGLSVGMTGLVHELQKERGSSSVFLSAKLDRDRQRMEAARAASDARLAALLPQFDTVRLNSDRLRATVAAAKDQLGRLAALRHGVDGLSMPSLEAVKTYTGLIRILLDAAAQAQSVSGDPDQVLAAQAMLAVSEAKERLGQQRAVGGAAFRKDRFPADAHERFIELSGEYKALMAGLRAKLTADEAAFFDRTFAGPAVEEVERMRRIGIASAYGAGNQGIDAGAWFDTATTVIDMLRAVETRVADDLIALAGRDARDSMTRLTGVAAGIAALLAAMTLAALLVARNITRPIARLNGDMARMEAGERELAIDGAGRADELGAMARSLDQFRRSLARADRLAAEQTRHHEERLRQAERLETLVDAFDRHIETVAEELAGAAAGLRGNAERMSHIASDTELHVLSVARASEGASENVQAVAAASEQLSSSIAEIGRQMAGSTEMAEKAVADVRHTAGVIANLSGAARQVGEIVQLITDIASQTNLLALNATIEAARAGEAGKGFAVVASEVKTLASQTAKATEDITAKVAEIRSATGQTVEAIGGIGSIVTHIEENISAVAAAVEQQNAATAEIGRNVRQAADGTGEVSHNAGLVGAEAGRAGAMAKEVLSMADTLKRNADGLRRDVAEFIAQIRAA</sequence>
<dbReference type="InterPro" id="IPR003660">
    <property type="entry name" value="HAMP_dom"/>
</dbReference>
<dbReference type="Gene3D" id="1.10.287.950">
    <property type="entry name" value="Methyl-accepting chemotaxis protein"/>
    <property type="match status" value="1"/>
</dbReference>
<keyword evidence="4" id="KW-0472">Membrane</keyword>
<dbReference type="PANTHER" id="PTHR32089">
    <property type="entry name" value="METHYL-ACCEPTING CHEMOTAXIS PROTEIN MCPB"/>
    <property type="match status" value="1"/>
</dbReference>
<keyword evidence="9" id="KW-1185">Reference proteome</keyword>
<dbReference type="AlphaFoldDB" id="A0AAC8ZU33"/>
<feature type="domain" description="HAMP" evidence="6">
    <location>
        <begin position="341"/>
        <end position="394"/>
    </location>
</feature>
<dbReference type="RefSeq" id="WP_045580458.1">
    <property type="nucleotide sequence ID" value="NZ_CP012401.1"/>
</dbReference>
<dbReference type="Gene3D" id="6.10.340.10">
    <property type="match status" value="1"/>
</dbReference>
<dbReference type="InterPro" id="IPR013587">
    <property type="entry name" value="Nitrate/nitrite_sensing"/>
</dbReference>
<dbReference type="GO" id="GO:0006935">
    <property type="term" value="P:chemotaxis"/>
    <property type="evidence" value="ECO:0007669"/>
    <property type="project" value="InterPro"/>
</dbReference>
<dbReference type="GO" id="GO:0016020">
    <property type="term" value="C:membrane"/>
    <property type="evidence" value="ECO:0007669"/>
    <property type="project" value="InterPro"/>
</dbReference>
<evidence type="ECO:0000313" key="9">
    <source>
        <dbReference type="Proteomes" id="UP000069935"/>
    </source>
</evidence>
<dbReference type="Proteomes" id="UP000069935">
    <property type="component" value="Chromosome 1"/>
</dbReference>
<keyword evidence="1 3" id="KW-0807">Transducer</keyword>
<dbReference type="GO" id="GO:0007165">
    <property type="term" value="P:signal transduction"/>
    <property type="evidence" value="ECO:0007669"/>
    <property type="project" value="UniProtKB-KW"/>
</dbReference>
<proteinExistence type="inferred from homology"/>
<dbReference type="GO" id="GO:0004888">
    <property type="term" value="F:transmembrane signaling receptor activity"/>
    <property type="evidence" value="ECO:0007669"/>
    <property type="project" value="InterPro"/>
</dbReference>
<dbReference type="InterPro" id="IPR004089">
    <property type="entry name" value="MCPsignal_dom"/>
</dbReference>
<evidence type="ECO:0000256" key="3">
    <source>
        <dbReference type="PROSITE-ProRule" id="PRU00284"/>
    </source>
</evidence>
<feature type="transmembrane region" description="Helical" evidence="4">
    <location>
        <begin position="318"/>
        <end position="340"/>
    </location>
</feature>
<name>A0AAC8ZU33_9PROT</name>
<dbReference type="CDD" id="cd06225">
    <property type="entry name" value="HAMP"/>
    <property type="match status" value="1"/>
</dbReference>
<dbReference type="PROSITE" id="PS50111">
    <property type="entry name" value="CHEMOTAXIS_TRANSDUC_2"/>
    <property type="match status" value="1"/>
</dbReference>
<evidence type="ECO:0000259" key="6">
    <source>
        <dbReference type="PROSITE" id="PS50885"/>
    </source>
</evidence>
<dbReference type="InterPro" id="IPR004090">
    <property type="entry name" value="Chemotax_Me-accpt_rcpt"/>
</dbReference>
<keyword evidence="4" id="KW-0812">Transmembrane</keyword>
<dbReference type="SMART" id="SM00283">
    <property type="entry name" value="MA"/>
    <property type="match status" value="1"/>
</dbReference>
<dbReference type="EMBL" id="CP012401">
    <property type="protein sequence ID" value="ALG71185.1"/>
    <property type="molecule type" value="Genomic_DNA"/>
</dbReference>
<evidence type="ECO:0000256" key="4">
    <source>
        <dbReference type="SAM" id="Phobius"/>
    </source>
</evidence>
<gene>
    <name evidence="8" type="ORF">AL072_09985</name>
</gene>
<feature type="domain" description="Methyl-accepting transducer" evidence="5">
    <location>
        <begin position="427"/>
        <end position="670"/>
    </location>
</feature>
<reference evidence="8 9" key="2">
    <citation type="journal article" date="2016" name="Genome Announc.">
        <title>Complete Genome Sequence of a Strain of Azospirillum thiophilum Isolated from a Sulfide Spring.</title>
        <authorList>
            <person name="Fomenkov A."/>
            <person name="Vincze T."/>
            <person name="Grabovich M."/>
            <person name="Anton B.P."/>
            <person name="Dubinina G."/>
            <person name="Orlova M."/>
            <person name="Belousova E."/>
            <person name="Roberts R.J."/>
        </authorList>
    </citation>
    <scope>NUCLEOTIDE SEQUENCE [LARGE SCALE GENOMIC DNA]</scope>
    <source>
        <strain evidence="8 9">BV-S</strain>
    </source>
</reference>
<evidence type="ECO:0000256" key="2">
    <source>
        <dbReference type="ARBA" id="ARBA00029447"/>
    </source>
</evidence>
<reference evidence="9" key="1">
    <citation type="submission" date="2015-08" db="EMBL/GenBank/DDBJ databases">
        <title>Complete Genome Sequence of Azospirillum thiophilum BV-S.</title>
        <authorList>
            <person name="Fomenkov A."/>
            <person name="Vincze T."/>
            <person name="Grabovich M."/>
            <person name="Dubinina G."/>
            <person name="Orlova M."/>
            <person name="Belousova E."/>
            <person name="Roberts R.J."/>
        </authorList>
    </citation>
    <scope>NUCLEOTIDE SEQUENCE [LARGE SCALE GENOMIC DNA]</scope>
    <source>
        <strain evidence="9">BV-S</strain>
    </source>
</reference>
<dbReference type="SMART" id="SM00304">
    <property type="entry name" value="HAMP"/>
    <property type="match status" value="1"/>
</dbReference>
<keyword evidence="4" id="KW-1133">Transmembrane helix</keyword>
<evidence type="ECO:0000313" key="8">
    <source>
        <dbReference type="EMBL" id="ALG71185.1"/>
    </source>
</evidence>
<evidence type="ECO:0000259" key="5">
    <source>
        <dbReference type="PROSITE" id="PS50111"/>
    </source>
</evidence>